<reference evidence="3 4" key="1">
    <citation type="submission" date="2017-08" db="EMBL/GenBank/DDBJ databases">
        <title>Draft genome sequence of filamentous cyanobacterium Calothrix elsteri CCALA 953.</title>
        <authorList>
            <person name="Gagunashvili A.N."/>
            <person name="Elster J."/>
            <person name="Andresson O.S."/>
        </authorList>
    </citation>
    <scope>NUCLEOTIDE SEQUENCE [LARGE SCALE GENOMIC DNA]</scope>
    <source>
        <strain evidence="3 4">CCALA 953</strain>
    </source>
</reference>
<evidence type="ECO:0000313" key="4">
    <source>
        <dbReference type="Proteomes" id="UP000218238"/>
    </source>
</evidence>
<keyword evidence="4" id="KW-1185">Reference proteome</keyword>
<dbReference type="InterPro" id="IPR013830">
    <property type="entry name" value="SGNH_hydro"/>
</dbReference>
<dbReference type="Gene3D" id="3.40.50.1110">
    <property type="entry name" value="SGNH hydrolase"/>
    <property type="match status" value="1"/>
</dbReference>
<feature type="transmembrane region" description="Helical" evidence="1">
    <location>
        <begin position="6"/>
        <end position="22"/>
    </location>
</feature>
<evidence type="ECO:0000256" key="1">
    <source>
        <dbReference type="SAM" id="Phobius"/>
    </source>
</evidence>
<proteinExistence type="predicted"/>
<keyword evidence="1" id="KW-0812">Transmembrane</keyword>
<dbReference type="GO" id="GO:0004622">
    <property type="term" value="F:phosphatidylcholine lysophospholipase activity"/>
    <property type="evidence" value="ECO:0007669"/>
    <property type="project" value="TreeGrafter"/>
</dbReference>
<keyword evidence="1" id="KW-0472">Membrane</keyword>
<gene>
    <name evidence="3" type="ORF">CK510_20150</name>
</gene>
<keyword evidence="1" id="KW-1133">Transmembrane helix</keyword>
<organism evidence="3 4">
    <name type="scientific">Brunnivagina elsteri CCALA 953</name>
    <dbReference type="NCBI Taxonomy" id="987040"/>
    <lineage>
        <taxon>Bacteria</taxon>
        <taxon>Bacillati</taxon>
        <taxon>Cyanobacteriota</taxon>
        <taxon>Cyanophyceae</taxon>
        <taxon>Nostocales</taxon>
        <taxon>Calotrichaceae</taxon>
        <taxon>Brunnivagina</taxon>
    </lineage>
</organism>
<comment type="caution">
    <text evidence="3">The sequence shown here is derived from an EMBL/GenBank/DDBJ whole genome shotgun (WGS) entry which is preliminary data.</text>
</comment>
<protein>
    <submittedName>
        <fullName evidence="3">G-D-S-L family lipolytic protein</fullName>
    </submittedName>
</protein>
<dbReference type="PANTHER" id="PTHR30383:SF5">
    <property type="entry name" value="SGNH HYDROLASE-TYPE ESTERASE DOMAIN-CONTAINING PROTEIN"/>
    <property type="match status" value="1"/>
</dbReference>
<name>A0A2A2TEX8_9CYAN</name>
<evidence type="ECO:0000259" key="2">
    <source>
        <dbReference type="Pfam" id="PF13472"/>
    </source>
</evidence>
<dbReference type="Pfam" id="PF13472">
    <property type="entry name" value="Lipase_GDSL_2"/>
    <property type="match status" value="1"/>
</dbReference>
<dbReference type="SUPFAM" id="SSF52266">
    <property type="entry name" value="SGNH hydrolase"/>
    <property type="match status" value="1"/>
</dbReference>
<evidence type="ECO:0000313" key="3">
    <source>
        <dbReference type="EMBL" id="PAX52292.1"/>
    </source>
</evidence>
<dbReference type="InterPro" id="IPR036514">
    <property type="entry name" value="SGNH_hydro_sf"/>
</dbReference>
<accession>A0A2A2TEX8</accession>
<dbReference type="InterPro" id="IPR051532">
    <property type="entry name" value="Ester_Hydrolysis_Enzymes"/>
</dbReference>
<dbReference type="EMBL" id="NTFS01000257">
    <property type="protein sequence ID" value="PAX52292.1"/>
    <property type="molecule type" value="Genomic_DNA"/>
</dbReference>
<dbReference type="AlphaFoldDB" id="A0A2A2TEX8"/>
<feature type="domain" description="SGNH hydrolase-type esterase" evidence="2">
    <location>
        <begin position="72"/>
        <end position="233"/>
    </location>
</feature>
<sequence>MILFISVSLNILFLCLTFIFIYKKGGISYLTKKILNTFNNKQDVFNIYNPPGYIHKKSQYELLPKLSNAIIFLGDSITDEGEWSELLGNSNITFNVLNRGISGDTTDRILYRVDTIIATQPKQIFLMVGINDLAMINKSVEEVIDKYKQILLKFKNAIPETQVFIQSVLPVNQNIYLYWEDNQKIVNLNSKLKGLSAEFNYRYIDIYSCLIDAEKQLDAKYTADGLHLNGKAYLLWAEIIKPYL</sequence>
<dbReference type="PANTHER" id="PTHR30383">
    <property type="entry name" value="THIOESTERASE 1/PROTEASE 1/LYSOPHOSPHOLIPASE L1"/>
    <property type="match status" value="1"/>
</dbReference>
<dbReference type="OrthoDB" id="2513075at2"/>
<dbReference type="Proteomes" id="UP000218238">
    <property type="component" value="Unassembled WGS sequence"/>
</dbReference>